<dbReference type="InterPro" id="IPR000246">
    <property type="entry name" value="Peptidase_T2"/>
</dbReference>
<dbReference type="GO" id="GO:0016787">
    <property type="term" value="F:hydrolase activity"/>
    <property type="evidence" value="ECO:0007669"/>
    <property type="project" value="InterPro"/>
</dbReference>
<organism evidence="1 2">
    <name type="scientific">Boletus reticuloceps</name>
    <dbReference type="NCBI Taxonomy" id="495285"/>
    <lineage>
        <taxon>Eukaryota</taxon>
        <taxon>Fungi</taxon>
        <taxon>Dikarya</taxon>
        <taxon>Basidiomycota</taxon>
        <taxon>Agaricomycotina</taxon>
        <taxon>Agaricomycetes</taxon>
        <taxon>Agaricomycetidae</taxon>
        <taxon>Boletales</taxon>
        <taxon>Boletineae</taxon>
        <taxon>Boletaceae</taxon>
        <taxon>Boletoideae</taxon>
        <taxon>Boletus</taxon>
    </lineage>
</organism>
<dbReference type="Gene3D" id="3.60.20.30">
    <property type="entry name" value="(Glycosyl)asparaginase"/>
    <property type="match status" value="1"/>
</dbReference>
<dbReference type="Pfam" id="PF01112">
    <property type="entry name" value="Asparaginase_2"/>
    <property type="match status" value="1"/>
</dbReference>
<proteinExistence type="predicted"/>
<dbReference type="Proteomes" id="UP000683000">
    <property type="component" value="Unassembled WGS sequence"/>
</dbReference>
<dbReference type="InterPro" id="IPR029055">
    <property type="entry name" value="Ntn_hydrolases_N"/>
</dbReference>
<reference evidence="1" key="1">
    <citation type="submission" date="2021-03" db="EMBL/GenBank/DDBJ databases">
        <title>Evolutionary innovations through gain and loss of genes in the ectomycorrhizal Boletales.</title>
        <authorList>
            <person name="Wu G."/>
            <person name="Miyauchi S."/>
            <person name="Morin E."/>
            <person name="Yang Z.-L."/>
            <person name="Xu J."/>
            <person name="Martin F.M."/>
        </authorList>
    </citation>
    <scope>NUCLEOTIDE SEQUENCE</scope>
    <source>
        <strain evidence="1">BR01</strain>
    </source>
</reference>
<name>A0A8I2YTI5_9AGAM</name>
<dbReference type="SUPFAM" id="SSF56235">
    <property type="entry name" value="N-terminal nucleophile aminohydrolases (Ntn hydrolases)"/>
    <property type="match status" value="1"/>
</dbReference>
<comment type="caution">
    <text evidence="1">The sequence shown here is derived from an EMBL/GenBank/DDBJ whole genome shotgun (WGS) entry which is preliminary data.</text>
</comment>
<gene>
    <name evidence="1" type="ORF">JVT61DRAFT_13976</name>
</gene>
<dbReference type="OrthoDB" id="2262349at2759"/>
<protein>
    <submittedName>
        <fullName evidence="1">L-asparaginase</fullName>
    </submittedName>
</protein>
<dbReference type="AlphaFoldDB" id="A0A8I2YTI5"/>
<sequence>MLSKPTTRRGISVILLTRTQNPSHLIRTLYLAPSLAPHPVLSGATAEIIGAEHLGIQTVDPSYFWTEARLEDQQVGRVRGQYLWQWFLGQGMATPGGFLQADLGRKPSQCGVGSLAQSDILTCVRFFSNCEYYIRRNAASTTAHRMRYLDESVEEAAQHAVNNLFRDGGLGRIIAVDRQGNVALPLNRDGMYRGLIRADDELS</sequence>
<keyword evidence="2" id="KW-1185">Reference proteome</keyword>
<accession>A0A8I2YTI5</accession>
<evidence type="ECO:0000313" key="1">
    <source>
        <dbReference type="EMBL" id="KAG6378265.1"/>
    </source>
</evidence>
<evidence type="ECO:0000313" key="2">
    <source>
        <dbReference type="Proteomes" id="UP000683000"/>
    </source>
</evidence>
<dbReference type="EMBL" id="JAGFBS010000007">
    <property type="protein sequence ID" value="KAG6378265.1"/>
    <property type="molecule type" value="Genomic_DNA"/>
</dbReference>